<name>A0A1M6HTK3_9RHOB</name>
<dbReference type="SUPFAM" id="SSF53335">
    <property type="entry name" value="S-adenosyl-L-methionine-dependent methyltransferases"/>
    <property type="match status" value="1"/>
</dbReference>
<evidence type="ECO:0000313" key="1">
    <source>
        <dbReference type="EMBL" id="SHJ25513.1"/>
    </source>
</evidence>
<organism evidence="1 2">
    <name type="scientific">Shimia gijangensis</name>
    <dbReference type="NCBI Taxonomy" id="1470563"/>
    <lineage>
        <taxon>Bacteria</taxon>
        <taxon>Pseudomonadati</taxon>
        <taxon>Pseudomonadota</taxon>
        <taxon>Alphaproteobacteria</taxon>
        <taxon>Rhodobacterales</taxon>
        <taxon>Roseobacteraceae</taxon>
    </lineage>
</organism>
<reference evidence="2" key="1">
    <citation type="submission" date="2016-11" db="EMBL/GenBank/DDBJ databases">
        <authorList>
            <person name="Varghese N."/>
            <person name="Submissions S."/>
        </authorList>
    </citation>
    <scope>NUCLEOTIDE SEQUENCE [LARGE SCALE GENOMIC DNA]</scope>
    <source>
        <strain evidence="2">DSM 100564</strain>
    </source>
</reference>
<dbReference type="Pfam" id="PF13489">
    <property type="entry name" value="Methyltransf_23"/>
    <property type="match status" value="1"/>
</dbReference>
<proteinExistence type="predicted"/>
<dbReference type="GO" id="GO:0008168">
    <property type="term" value="F:methyltransferase activity"/>
    <property type="evidence" value="ECO:0007669"/>
    <property type="project" value="UniProtKB-KW"/>
</dbReference>
<dbReference type="AlphaFoldDB" id="A0A1M6HTK3"/>
<dbReference type="STRING" id="1470563.SAMN05444000_106145"/>
<dbReference type="CDD" id="cd02440">
    <property type="entry name" value="AdoMet_MTases"/>
    <property type="match status" value="1"/>
</dbReference>
<protein>
    <submittedName>
        <fullName evidence="1">Methyltransferase domain-containing protein</fullName>
    </submittedName>
</protein>
<dbReference type="OrthoDB" id="9807911at2"/>
<evidence type="ECO:0000313" key="2">
    <source>
        <dbReference type="Proteomes" id="UP000183982"/>
    </source>
</evidence>
<sequence length="204" mass="21912">MSKTFLQNIYDRNNVPDVTELYDQWAATYEKEISGNGYATPKRCAEALTLVATDLNRPVLDFGCGTGLSGMALRLAGFRVLDGRDLSDEMLDQARAKGIYRNLKQVAPDGGLAGIAGQYDLIAAIGVIGVGAGPASLVQDLLDALPKGGLLVFSYNDHVMQDGEYAEARDAVLESGLAIERLREFGPHLPGQGLNSDVYVFEKA</sequence>
<keyword evidence="1" id="KW-0489">Methyltransferase</keyword>
<dbReference type="Proteomes" id="UP000183982">
    <property type="component" value="Unassembled WGS sequence"/>
</dbReference>
<dbReference type="GO" id="GO:0032259">
    <property type="term" value="P:methylation"/>
    <property type="evidence" value="ECO:0007669"/>
    <property type="project" value="UniProtKB-KW"/>
</dbReference>
<gene>
    <name evidence="1" type="ORF">SAMN05444000_106145</name>
</gene>
<accession>A0A1M6HTK3</accession>
<keyword evidence="2" id="KW-1185">Reference proteome</keyword>
<dbReference type="InterPro" id="IPR029063">
    <property type="entry name" value="SAM-dependent_MTases_sf"/>
</dbReference>
<dbReference type="Gene3D" id="3.40.50.150">
    <property type="entry name" value="Vaccinia Virus protein VP39"/>
    <property type="match status" value="1"/>
</dbReference>
<dbReference type="EMBL" id="FQZQ01000006">
    <property type="protein sequence ID" value="SHJ25513.1"/>
    <property type="molecule type" value="Genomic_DNA"/>
</dbReference>
<keyword evidence="1" id="KW-0808">Transferase</keyword>
<dbReference type="RefSeq" id="WP_073251165.1">
    <property type="nucleotide sequence ID" value="NZ_FQZQ01000006.1"/>
</dbReference>